<dbReference type="SUPFAM" id="SSF51621">
    <property type="entry name" value="Phosphoenolpyruvate/pyruvate domain"/>
    <property type="match status" value="1"/>
</dbReference>
<dbReference type="Gene3D" id="3.50.30.10">
    <property type="entry name" value="Phosphohistidine domain"/>
    <property type="match status" value="1"/>
</dbReference>
<evidence type="ECO:0000256" key="4">
    <source>
        <dbReference type="ARBA" id="ARBA00004496"/>
    </source>
</evidence>
<comment type="subcellular location">
    <subcellularLocation>
        <location evidence="4">Cytoplasm</location>
    </subcellularLocation>
</comment>
<dbReference type="PRINTS" id="PR01736">
    <property type="entry name" value="PHPHTRNFRASE"/>
</dbReference>
<dbReference type="InterPro" id="IPR008279">
    <property type="entry name" value="PEP-util_enz_mobile_dom"/>
</dbReference>
<dbReference type="SUPFAM" id="SSF47831">
    <property type="entry name" value="Enzyme I of the PEP:sugar phosphotransferase system HPr-binding (sub)domain"/>
    <property type="match status" value="1"/>
</dbReference>
<dbReference type="Gene3D" id="3.20.20.60">
    <property type="entry name" value="Phosphoenolpyruvate-binding domains"/>
    <property type="match status" value="1"/>
</dbReference>
<evidence type="ECO:0000256" key="6">
    <source>
        <dbReference type="ARBA" id="ARBA00012232"/>
    </source>
</evidence>
<keyword evidence="10" id="KW-0762">Sugar transport</keyword>
<feature type="domain" description="Phosphotransferase system enzyme I N-terminal" evidence="23">
    <location>
        <begin position="13"/>
        <end position="135"/>
    </location>
</feature>
<keyword evidence="11" id="KW-0808">Transferase</keyword>
<evidence type="ECO:0000256" key="19">
    <source>
        <dbReference type="PIRSR" id="PIRSR000732-3"/>
    </source>
</evidence>
<evidence type="ECO:0000256" key="16">
    <source>
        <dbReference type="ARBA" id="ARBA00033235"/>
    </source>
</evidence>
<evidence type="ECO:0000256" key="10">
    <source>
        <dbReference type="ARBA" id="ARBA00022597"/>
    </source>
</evidence>
<keyword evidence="12" id="KW-0598">Phosphotransferase system</keyword>
<feature type="binding site" evidence="18">
    <location>
        <position position="467"/>
    </location>
    <ligand>
        <name>phosphoenolpyruvate</name>
        <dbReference type="ChEBI" id="CHEBI:58702"/>
    </ligand>
</feature>
<dbReference type="GO" id="GO:0005737">
    <property type="term" value="C:cytoplasm"/>
    <property type="evidence" value="ECO:0007669"/>
    <property type="project" value="UniProtKB-SubCell"/>
</dbReference>
<dbReference type="InterPro" id="IPR036618">
    <property type="entry name" value="PtsI_HPr-bd_sf"/>
</dbReference>
<dbReference type="PANTHER" id="PTHR46244:SF3">
    <property type="entry name" value="PHOSPHOENOLPYRUVATE-PROTEIN PHOSPHOTRANSFERASE"/>
    <property type="match status" value="1"/>
</dbReference>
<feature type="active site" description="Proton donor" evidence="17">
    <location>
        <position position="504"/>
    </location>
</feature>
<name>A0A8J8TQN6_9EURY</name>
<reference evidence="24" key="1">
    <citation type="submission" date="2017-11" db="EMBL/GenBank/DDBJ databases">
        <authorList>
            <person name="Kajale S.C."/>
            <person name="Sharma A."/>
        </authorList>
    </citation>
    <scope>NUCLEOTIDE SEQUENCE</scope>
    <source>
        <strain evidence="24">LS1_42</strain>
    </source>
</reference>
<evidence type="ECO:0000256" key="18">
    <source>
        <dbReference type="PIRSR" id="PIRSR000732-2"/>
    </source>
</evidence>
<feature type="binding site" evidence="18">
    <location>
        <position position="296"/>
    </location>
    <ligand>
        <name>phosphoenolpyruvate</name>
        <dbReference type="ChEBI" id="CHEBI:58702"/>
    </ligand>
</feature>
<dbReference type="EMBL" id="PHNJ01000003">
    <property type="protein sequence ID" value="TYL39081.1"/>
    <property type="molecule type" value="Genomic_DNA"/>
</dbReference>
<feature type="binding site" evidence="18">
    <location>
        <position position="332"/>
    </location>
    <ligand>
        <name>phosphoenolpyruvate</name>
        <dbReference type="ChEBI" id="CHEBI:58702"/>
    </ligand>
</feature>
<dbReference type="InterPro" id="IPR040442">
    <property type="entry name" value="Pyrv_kinase-like_dom_sf"/>
</dbReference>
<dbReference type="SUPFAM" id="SSF52009">
    <property type="entry name" value="Phosphohistidine domain"/>
    <property type="match status" value="1"/>
</dbReference>
<dbReference type="Gene3D" id="1.10.274.10">
    <property type="entry name" value="PtsI, HPr-binding domain"/>
    <property type="match status" value="1"/>
</dbReference>
<evidence type="ECO:0000256" key="2">
    <source>
        <dbReference type="ARBA" id="ARBA00001946"/>
    </source>
</evidence>
<organism evidence="24 25">
    <name type="scientific">Natronococcus pandeyae</name>
    <dbReference type="NCBI Taxonomy" id="2055836"/>
    <lineage>
        <taxon>Archaea</taxon>
        <taxon>Methanobacteriati</taxon>
        <taxon>Methanobacteriota</taxon>
        <taxon>Stenosarchaea group</taxon>
        <taxon>Halobacteria</taxon>
        <taxon>Halobacteriales</taxon>
        <taxon>Natrialbaceae</taxon>
        <taxon>Natronococcus</taxon>
    </lineage>
</organism>
<feature type="region of interest" description="Disordered" evidence="20">
    <location>
        <begin position="1"/>
        <end position="76"/>
    </location>
</feature>
<evidence type="ECO:0000256" key="17">
    <source>
        <dbReference type="PIRSR" id="PIRSR000732-1"/>
    </source>
</evidence>
<dbReference type="GO" id="GO:0009401">
    <property type="term" value="P:phosphoenolpyruvate-dependent sugar phosphotransferase system"/>
    <property type="evidence" value="ECO:0007669"/>
    <property type="project" value="UniProtKB-KW"/>
</dbReference>
<dbReference type="InterPro" id="IPR008731">
    <property type="entry name" value="PTS_EIN"/>
</dbReference>
<protein>
    <recommendedName>
        <fullName evidence="7">Phosphoenolpyruvate-protein phosphotransferase</fullName>
        <ecNumber evidence="6">2.7.3.9</ecNumber>
    </recommendedName>
    <alternativeName>
        <fullName evidence="16">Phosphotransferase system, enzyme I</fullName>
    </alternativeName>
</protein>
<dbReference type="RefSeq" id="WP_148857219.1">
    <property type="nucleotide sequence ID" value="NZ_PHNJ01000003.1"/>
</dbReference>
<dbReference type="PROSITE" id="PS00742">
    <property type="entry name" value="PEP_ENZYMES_2"/>
    <property type="match status" value="1"/>
</dbReference>
<dbReference type="Pfam" id="PF00391">
    <property type="entry name" value="PEP-utilizers"/>
    <property type="match status" value="1"/>
</dbReference>
<dbReference type="GO" id="GO:0046872">
    <property type="term" value="F:metal ion binding"/>
    <property type="evidence" value="ECO:0007669"/>
    <property type="project" value="UniProtKB-KW"/>
</dbReference>
<evidence type="ECO:0000256" key="13">
    <source>
        <dbReference type="ARBA" id="ARBA00022723"/>
    </source>
</evidence>
<proteinExistence type="inferred from homology"/>
<evidence type="ECO:0000256" key="14">
    <source>
        <dbReference type="ARBA" id="ARBA00022777"/>
    </source>
</evidence>
<feature type="binding site" evidence="19">
    <location>
        <position position="457"/>
    </location>
    <ligand>
        <name>Mg(2+)</name>
        <dbReference type="ChEBI" id="CHEBI:18420"/>
    </ligand>
</feature>
<dbReference type="PANTHER" id="PTHR46244">
    <property type="entry name" value="PHOSPHOENOLPYRUVATE-PROTEIN PHOSPHOTRANSFERASE"/>
    <property type="match status" value="1"/>
</dbReference>
<dbReference type="AlphaFoldDB" id="A0A8J8TQN6"/>
<sequence length="572" mass="61076">MTADENATRTYDGTGVSPLAGVGTAVWYEPGGGTELEAPPDPADVDPEAERDRFDEARDRAREELEREREQTADRVGEDEAAVFDAHKQFLDDPQITDGVEAAVDDGVPAEHAVQRAFEDPIEQFAGMEGKMAERADDLRDVRDRLIRLLTGGDRVDLAALPEGTVLLAERLTPSDTAQLDPDRVAGFATAEGGRTSHAAIFARSLAIPAVVGVGADLTKIEADADVLVDGEEGTVIVDPTSDQRERAAGGRDVEIREEPVTTVDGKSIEVAANVGTLAELEGAVRQGADGIGLFRTEFLFLDREGPPDEAEQLEVYAEALDAFPDGRVVVRTLDVGGDKPIPYLEQPDADNPFLGERGVRRSLGPDADLFEIQLRALLRAAADGDGRLSVMFPMIATVPELEAALETVESVAEDLEAEDLEYAIPELGVMIETPSAALLADELAERVDFLSIGTNDLTQYVMAASREDDRVAALHDPLEPAVVRAIARTAEAGRAGDAWVGMCGEMAGDPDLTELLVGLGLDELSMSAVTIPEVKAAIAETETTDAEELASRAIESSTKEAVQKQITETNL</sequence>
<evidence type="ECO:0000259" key="22">
    <source>
        <dbReference type="Pfam" id="PF02896"/>
    </source>
</evidence>
<comment type="caution">
    <text evidence="24">The sequence shown here is derived from an EMBL/GenBank/DDBJ whole genome shotgun (WGS) entry which is preliminary data.</text>
</comment>
<evidence type="ECO:0000313" key="24">
    <source>
        <dbReference type="EMBL" id="TYL39081.1"/>
    </source>
</evidence>
<dbReference type="OrthoDB" id="23397at2157"/>
<keyword evidence="25" id="KW-1185">Reference proteome</keyword>
<dbReference type="InterPro" id="IPR015813">
    <property type="entry name" value="Pyrv/PenolPyrv_kinase-like_dom"/>
</dbReference>
<keyword evidence="15 19" id="KW-0460">Magnesium</keyword>
<accession>A0A8J8TQN6</accession>
<evidence type="ECO:0000256" key="3">
    <source>
        <dbReference type="ARBA" id="ARBA00002728"/>
    </source>
</evidence>
<feature type="domain" description="PEP-utilising enzyme mobile" evidence="21">
    <location>
        <begin position="161"/>
        <end position="234"/>
    </location>
</feature>
<evidence type="ECO:0000256" key="12">
    <source>
        <dbReference type="ARBA" id="ARBA00022683"/>
    </source>
</evidence>
<comment type="function">
    <text evidence="3">General (non sugar-specific) component of the phosphoenolpyruvate-dependent sugar phosphotransferase system (sugar PTS). This major carbohydrate active-transport system catalyzes the phosphorylation of incoming sugar substrates concomitantly with their translocation across the cell membrane. Enzyme I transfers the phosphoryl group from phosphoenolpyruvate (PEP) to the phosphoryl carrier protein (HPr).</text>
</comment>
<feature type="domain" description="PEP-utilising enzyme C-terminal" evidence="22">
    <location>
        <begin position="256"/>
        <end position="543"/>
    </location>
</feature>
<comment type="catalytic activity">
    <reaction evidence="1">
        <text>L-histidyl-[protein] + phosphoenolpyruvate = N(pros)-phospho-L-histidyl-[protein] + pyruvate</text>
        <dbReference type="Rhea" id="RHEA:23880"/>
        <dbReference type="Rhea" id="RHEA-COMP:9745"/>
        <dbReference type="Rhea" id="RHEA-COMP:9746"/>
        <dbReference type="ChEBI" id="CHEBI:15361"/>
        <dbReference type="ChEBI" id="CHEBI:29979"/>
        <dbReference type="ChEBI" id="CHEBI:58702"/>
        <dbReference type="ChEBI" id="CHEBI:64837"/>
        <dbReference type="EC" id="2.7.3.9"/>
    </reaction>
</comment>
<feature type="binding site" evidence="19">
    <location>
        <position position="433"/>
    </location>
    <ligand>
        <name>Mg(2+)</name>
        <dbReference type="ChEBI" id="CHEBI:18420"/>
    </ligand>
</feature>
<evidence type="ECO:0000256" key="1">
    <source>
        <dbReference type="ARBA" id="ARBA00000683"/>
    </source>
</evidence>
<evidence type="ECO:0000256" key="9">
    <source>
        <dbReference type="ARBA" id="ARBA00022490"/>
    </source>
</evidence>
<dbReference type="Pfam" id="PF05524">
    <property type="entry name" value="PEP-utilisers_N"/>
    <property type="match status" value="1"/>
</dbReference>
<keyword evidence="13 19" id="KW-0479">Metal-binding</keyword>
<dbReference type="InterPro" id="IPR036637">
    <property type="entry name" value="Phosphohistidine_dom_sf"/>
</dbReference>
<dbReference type="Pfam" id="PF02896">
    <property type="entry name" value="PEP-utilizers_C"/>
    <property type="match status" value="1"/>
</dbReference>
<evidence type="ECO:0000256" key="5">
    <source>
        <dbReference type="ARBA" id="ARBA00007837"/>
    </source>
</evidence>
<dbReference type="GO" id="GO:0016301">
    <property type="term" value="F:kinase activity"/>
    <property type="evidence" value="ECO:0007669"/>
    <property type="project" value="UniProtKB-KW"/>
</dbReference>
<keyword evidence="9" id="KW-0963">Cytoplasm</keyword>
<dbReference type="InterPro" id="IPR006318">
    <property type="entry name" value="PTS_EI-like"/>
</dbReference>
<evidence type="ECO:0000259" key="21">
    <source>
        <dbReference type="Pfam" id="PF00391"/>
    </source>
</evidence>
<evidence type="ECO:0000256" key="8">
    <source>
        <dbReference type="ARBA" id="ARBA00022448"/>
    </source>
</evidence>
<dbReference type="Proteomes" id="UP000766904">
    <property type="component" value="Unassembled WGS sequence"/>
</dbReference>
<dbReference type="PIRSF" id="PIRSF000732">
    <property type="entry name" value="PTS_enzyme_I"/>
    <property type="match status" value="1"/>
</dbReference>
<evidence type="ECO:0000256" key="11">
    <source>
        <dbReference type="ARBA" id="ARBA00022679"/>
    </source>
</evidence>
<evidence type="ECO:0000256" key="7">
    <source>
        <dbReference type="ARBA" id="ARBA00016544"/>
    </source>
</evidence>
<dbReference type="NCBIfam" id="TIGR01417">
    <property type="entry name" value="PTS_I_fam"/>
    <property type="match status" value="1"/>
</dbReference>
<dbReference type="EC" id="2.7.3.9" evidence="6"/>
<feature type="active site" description="Tele-phosphohistidine intermediate" evidence="17">
    <location>
        <position position="198"/>
    </location>
</feature>
<gene>
    <name evidence="24" type="primary">ptsP</name>
    <name evidence="24" type="ORF">CV102_07240</name>
</gene>
<comment type="similarity">
    <text evidence="5">Belongs to the PEP-utilizing enzyme family.</text>
</comment>
<dbReference type="InterPro" id="IPR023151">
    <property type="entry name" value="PEP_util_CS"/>
</dbReference>
<evidence type="ECO:0000259" key="23">
    <source>
        <dbReference type="Pfam" id="PF05524"/>
    </source>
</evidence>
<feature type="compositionally biased region" description="Basic and acidic residues" evidence="20">
    <location>
        <begin position="48"/>
        <end position="76"/>
    </location>
</feature>
<evidence type="ECO:0000256" key="20">
    <source>
        <dbReference type="SAM" id="MobiDB-lite"/>
    </source>
</evidence>
<evidence type="ECO:0000256" key="15">
    <source>
        <dbReference type="ARBA" id="ARBA00022842"/>
    </source>
</evidence>
<dbReference type="InterPro" id="IPR000121">
    <property type="entry name" value="PEP_util_C"/>
</dbReference>
<keyword evidence="14" id="KW-0418">Kinase</keyword>
<dbReference type="InterPro" id="IPR024692">
    <property type="entry name" value="PTS_EI"/>
</dbReference>
<dbReference type="GO" id="GO:0008965">
    <property type="term" value="F:phosphoenolpyruvate-protein phosphotransferase activity"/>
    <property type="evidence" value="ECO:0007669"/>
    <property type="project" value="UniProtKB-EC"/>
</dbReference>
<dbReference type="InterPro" id="IPR050499">
    <property type="entry name" value="PEP-utilizing_PTS_enzyme"/>
</dbReference>
<evidence type="ECO:0000313" key="25">
    <source>
        <dbReference type="Proteomes" id="UP000766904"/>
    </source>
</evidence>
<comment type="cofactor">
    <cofactor evidence="2 19">
        <name>Mg(2+)</name>
        <dbReference type="ChEBI" id="CHEBI:18420"/>
    </cofactor>
</comment>
<keyword evidence="8" id="KW-0813">Transport</keyword>
<feature type="binding site" evidence="18">
    <location>
        <begin position="456"/>
        <end position="457"/>
    </location>
    <ligand>
        <name>phosphoenolpyruvate</name>
        <dbReference type="ChEBI" id="CHEBI:58702"/>
    </ligand>
</feature>